<sequence>MSQTNQPSWTLDELKATYYQPSDTCQTDQLGQWLKVSTEDAGGGDYYMVLESVRWAIDSPEELMALLADFQRRAQGLGIMLAPVPAARPTPDYFQESSAAPRQVNPSCDCGTDGCSLCFGVVREQAVPAAQSTSTEPATIDGTHETLYLCDKCGHDGGLAFDDCTQPGCKGMYLTGRQSMGPHKVHEYGFGMPAGPYPVDAIDIDKVRTVTVKPGDSYDEALQKLATNGHEQAQAETSEPATASDTPENNDTSQAWSEEDDKLLVAKYSVMSNAALAALLDRSERAIQLRAGRLQLKKAATYKPVRRPKSPESPRAGKRKANRVTPVTEPAPAPEKRSFTEFLADKAPEIAGSLDQDTHARITKAVRELGGRLLSKADTTEKAKALGLLSRYESMLHEVPGASDLYTRLAAE</sequence>
<evidence type="ECO:0000256" key="1">
    <source>
        <dbReference type="SAM" id="MobiDB-lite"/>
    </source>
</evidence>
<keyword evidence="3" id="KW-1185">Reference proteome</keyword>
<dbReference type="Proteomes" id="UP001501153">
    <property type="component" value="Unassembled WGS sequence"/>
</dbReference>
<evidence type="ECO:0000313" key="2">
    <source>
        <dbReference type="EMBL" id="GAA4349935.1"/>
    </source>
</evidence>
<name>A0ABP8I2X5_9BACT</name>
<organism evidence="2 3">
    <name type="scientific">Hymenobacter saemangeumensis</name>
    <dbReference type="NCBI Taxonomy" id="1084522"/>
    <lineage>
        <taxon>Bacteria</taxon>
        <taxon>Pseudomonadati</taxon>
        <taxon>Bacteroidota</taxon>
        <taxon>Cytophagia</taxon>
        <taxon>Cytophagales</taxon>
        <taxon>Hymenobacteraceae</taxon>
        <taxon>Hymenobacter</taxon>
    </lineage>
</organism>
<feature type="region of interest" description="Disordered" evidence="1">
    <location>
        <begin position="228"/>
        <end position="256"/>
    </location>
</feature>
<gene>
    <name evidence="2" type="ORF">GCM10023185_07090</name>
</gene>
<feature type="region of interest" description="Disordered" evidence="1">
    <location>
        <begin position="298"/>
        <end position="333"/>
    </location>
</feature>
<protein>
    <submittedName>
        <fullName evidence="2">Uncharacterized protein</fullName>
    </submittedName>
</protein>
<dbReference type="EMBL" id="BAABGZ010000010">
    <property type="protein sequence ID" value="GAA4349935.1"/>
    <property type="molecule type" value="Genomic_DNA"/>
</dbReference>
<reference evidence="3" key="1">
    <citation type="journal article" date="2019" name="Int. J. Syst. Evol. Microbiol.">
        <title>The Global Catalogue of Microorganisms (GCM) 10K type strain sequencing project: providing services to taxonomists for standard genome sequencing and annotation.</title>
        <authorList>
            <consortium name="The Broad Institute Genomics Platform"/>
            <consortium name="The Broad Institute Genome Sequencing Center for Infectious Disease"/>
            <person name="Wu L."/>
            <person name="Ma J."/>
        </authorList>
    </citation>
    <scope>NUCLEOTIDE SEQUENCE [LARGE SCALE GENOMIC DNA]</scope>
    <source>
        <strain evidence="3">JCM 17923</strain>
    </source>
</reference>
<proteinExistence type="predicted"/>
<dbReference type="RefSeq" id="WP_345233885.1">
    <property type="nucleotide sequence ID" value="NZ_BAABGZ010000010.1"/>
</dbReference>
<evidence type="ECO:0000313" key="3">
    <source>
        <dbReference type="Proteomes" id="UP001501153"/>
    </source>
</evidence>
<comment type="caution">
    <text evidence="2">The sequence shown here is derived from an EMBL/GenBank/DDBJ whole genome shotgun (WGS) entry which is preliminary data.</text>
</comment>
<accession>A0ABP8I2X5</accession>